<feature type="binding site" evidence="9 11">
    <location>
        <position position="107"/>
    </location>
    <ligand>
        <name>FMN</name>
        <dbReference type="ChEBI" id="CHEBI:58210"/>
    </ligand>
</feature>
<name>A0A7G8PWZ8_9FLAO</name>
<feature type="binding site" evidence="9 10">
    <location>
        <position position="68"/>
    </location>
    <ligand>
        <name>substrate</name>
    </ligand>
</feature>
<feature type="binding site" evidence="9 10">
    <location>
        <position position="125"/>
    </location>
    <ligand>
        <name>substrate</name>
    </ligand>
</feature>
<feature type="binding site" evidence="9 11">
    <location>
        <begin position="63"/>
        <end position="68"/>
    </location>
    <ligand>
        <name>FMN</name>
        <dbReference type="ChEBI" id="CHEBI:58210"/>
    </ligand>
</feature>
<feature type="domain" description="Pyridoxine 5'-phosphate oxidase dimerisation C-terminal" evidence="13">
    <location>
        <begin position="174"/>
        <end position="214"/>
    </location>
</feature>
<dbReference type="InterPro" id="IPR019576">
    <property type="entry name" value="Pyridoxamine_oxidase_dimer_C"/>
</dbReference>
<dbReference type="UniPathway" id="UPA01068">
    <property type="reaction ID" value="UER00304"/>
</dbReference>
<evidence type="ECO:0000256" key="3">
    <source>
        <dbReference type="ARBA" id="ARBA00007301"/>
    </source>
</evidence>
<dbReference type="GO" id="GO:0004733">
    <property type="term" value="F:pyridoxamine phosphate oxidase activity"/>
    <property type="evidence" value="ECO:0007669"/>
    <property type="project" value="UniProtKB-UniRule"/>
</dbReference>
<evidence type="ECO:0000256" key="4">
    <source>
        <dbReference type="ARBA" id="ARBA00011738"/>
    </source>
</evidence>
<organism evidence="14 15">
    <name type="scientific">Constantimarinum furrinae</name>
    <dbReference type="NCBI Taxonomy" id="2562285"/>
    <lineage>
        <taxon>Bacteria</taxon>
        <taxon>Pseudomonadati</taxon>
        <taxon>Bacteroidota</taxon>
        <taxon>Flavobacteriia</taxon>
        <taxon>Flavobacteriales</taxon>
        <taxon>Flavobacteriaceae</taxon>
        <taxon>Altibacter/Constantimarinum group</taxon>
        <taxon>Constantimarinum</taxon>
    </lineage>
</organism>
<keyword evidence="6 9" id="KW-0288">FMN</keyword>
<comment type="cofactor">
    <cofactor evidence="9 11">
        <name>FMN</name>
        <dbReference type="ChEBI" id="CHEBI:58210"/>
    </cofactor>
    <text evidence="9 11">Binds 1 FMN per subunit.</text>
</comment>
<dbReference type="NCBIfam" id="NF004231">
    <property type="entry name" value="PRK05679.1"/>
    <property type="match status" value="1"/>
</dbReference>
<evidence type="ECO:0000256" key="11">
    <source>
        <dbReference type="PIRSR" id="PIRSR000190-2"/>
    </source>
</evidence>
<comment type="catalytic activity">
    <reaction evidence="9">
        <text>pyridoxamine 5'-phosphate + O2 + H2O = pyridoxal 5'-phosphate + H2O2 + NH4(+)</text>
        <dbReference type="Rhea" id="RHEA:15817"/>
        <dbReference type="ChEBI" id="CHEBI:15377"/>
        <dbReference type="ChEBI" id="CHEBI:15379"/>
        <dbReference type="ChEBI" id="CHEBI:16240"/>
        <dbReference type="ChEBI" id="CHEBI:28938"/>
        <dbReference type="ChEBI" id="CHEBI:58451"/>
        <dbReference type="ChEBI" id="CHEBI:597326"/>
        <dbReference type="EC" id="1.4.3.5"/>
    </reaction>
</comment>
<evidence type="ECO:0000259" key="12">
    <source>
        <dbReference type="Pfam" id="PF01243"/>
    </source>
</evidence>
<dbReference type="InterPro" id="IPR019740">
    <property type="entry name" value="Pyridox_Oxase_CS"/>
</dbReference>
<dbReference type="Proteomes" id="UP000515514">
    <property type="component" value="Chromosome"/>
</dbReference>
<evidence type="ECO:0000256" key="2">
    <source>
        <dbReference type="ARBA" id="ARBA00005037"/>
    </source>
</evidence>
<dbReference type="RefSeq" id="WP_186988868.1">
    <property type="nucleotide sequence ID" value="NZ_CP052909.1"/>
</dbReference>
<dbReference type="GO" id="GO:0010181">
    <property type="term" value="F:FMN binding"/>
    <property type="evidence" value="ECO:0007669"/>
    <property type="project" value="UniProtKB-UniRule"/>
</dbReference>
<keyword evidence="7 9" id="KW-0560">Oxidoreductase</keyword>
<dbReference type="EC" id="1.4.3.5" evidence="9"/>
<evidence type="ECO:0000256" key="6">
    <source>
        <dbReference type="ARBA" id="ARBA00022643"/>
    </source>
</evidence>
<dbReference type="InterPro" id="IPR011576">
    <property type="entry name" value="Pyridox_Oxase_N"/>
</dbReference>
<sequence length="214" mass="25045">MAENLFDHRKSYERGILSEESVAKDPFQQFKSWFSEAKNTASIHEANAMTLSTLGTDNFPRGRVVLLKEYNDEGFVFYTNYKSEKGIALDNNPNACISFFWPPLERQIIIKGIAKKTSEEQSELYFKSRPKGSQLGALVSQQSRPVENREELEEKLAQLEEAYKNQEVPKPDHWGGYILKPLAFEFWQGRANRLHDRIEFYFESEKWKIRRLQP</sequence>
<comment type="pathway">
    <text evidence="2 9">Cofactor metabolism; pyridoxal 5'-phosphate salvage; pyridoxal 5'-phosphate from pyridoxine 5'-phosphate: step 1/1.</text>
</comment>
<proteinExistence type="inferred from homology"/>
<feature type="binding site" evidence="10">
    <location>
        <begin position="9"/>
        <end position="12"/>
    </location>
    <ligand>
        <name>substrate</name>
    </ligand>
</feature>
<feature type="domain" description="Pyridoxamine 5'-phosphate oxidase N-terminal" evidence="12">
    <location>
        <begin position="40"/>
        <end position="159"/>
    </location>
</feature>
<feature type="binding site" evidence="9 11">
    <location>
        <begin position="78"/>
        <end position="79"/>
    </location>
    <ligand>
        <name>FMN</name>
        <dbReference type="ChEBI" id="CHEBI:58210"/>
    </ligand>
</feature>
<dbReference type="SUPFAM" id="SSF50475">
    <property type="entry name" value="FMN-binding split barrel"/>
    <property type="match status" value="1"/>
</dbReference>
<evidence type="ECO:0000256" key="1">
    <source>
        <dbReference type="ARBA" id="ARBA00004738"/>
    </source>
</evidence>
<evidence type="ECO:0000313" key="14">
    <source>
        <dbReference type="EMBL" id="QNJ98864.1"/>
    </source>
</evidence>
<feature type="binding site" evidence="9 11">
    <location>
        <position position="85"/>
    </location>
    <ligand>
        <name>FMN</name>
        <dbReference type="ChEBI" id="CHEBI:58210"/>
    </ligand>
</feature>
<dbReference type="NCBIfam" id="TIGR00558">
    <property type="entry name" value="pdxH"/>
    <property type="match status" value="1"/>
</dbReference>
<feature type="binding site" evidence="9 10">
    <location>
        <begin position="193"/>
        <end position="195"/>
    </location>
    <ligand>
        <name>substrate</name>
    </ligand>
</feature>
<evidence type="ECO:0000256" key="9">
    <source>
        <dbReference type="HAMAP-Rule" id="MF_01629"/>
    </source>
</evidence>
<dbReference type="PIRSF" id="PIRSF000190">
    <property type="entry name" value="Pyd_amn-ph_oxd"/>
    <property type="match status" value="1"/>
</dbReference>
<dbReference type="HAMAP" id="MF_01629">
    <property type="entry name" value="PdxH"/>
    <property type="match status" value="1"/>
</dbReference>
<dbReference type="KEGG" id="alti:ALE3EI_2323"/>
<comment type="function">
    <text evidence="9">Catalyzes the oxidation of either pyridoxine 5'-phosphate (PNP) or pyridoxamine 5'-phosphate (PMP) into pyridoxal 5'-phosphate (PLP).</text>
</comment>
<dbReference type="FunFam" id="2.30.110.10:FF:000005">
    <property type="entry name" value="NAD(P)H-hydrate epimerase"/>
    <property type="match status" value="1"/>
</dbReference>
<feature type="binding site" evidence="9 11">
    <location>
        <begin position="142"/>
        <end position="143"/>
    </location>
    <ligand>
        <name>FMN</name>
        <dbReference type="ChEBI" id="CHEBI:58210"/>
    </ligand>
</feature>
<evidence type="ECO:0000256" key="5">
    <source>
        <dbReference type="ARBA" id="ARBA00022630"/>
    </source>
</evidence>
<feature type="binding site" evidence="9 11">
    <location>
        <position position="197"/>
    </location>
    <ligand>
        <name>FMN</name>
        <dbReference type="ChEBI" id="CHEBI:58210"/>
    </ligand>
</feature>
<dbReference type="GO" id="GO:0008615">
    <property type="term" value="P:pyridoxine biosynthetic process"/>
    <property type="evidence" value="ECO:0007669"/>
    <property type="project" value="UniProtKB-UniRule"/>
</dbReference>
<comment type="catalytic activity">
    <reaction evidence="9">
        <text>pyridoxine 5'-phosphate + O2 = pyridoxal 5'-phosphate + H2O2</text>
        <dbReference type="Rhea" id="RHEA:15149"/>
        <dbReference type="ChEBI" id="CHEBI:15379"/>
        <dbReference type="ChEBI" id="CHEBI:16240"/>
        <dbReference type="ChEBI" id="CHEBI:58589"/>
        <dbReference type="ChEBI" id="CHEBI:597326"/>
        <dbReference type="EC" id="1.4.3.5"/>
    </reaction>
</comment>
<gene>
    <name evidence="9" type="primary">pdxH</name>
    <name evidence="14" type="ORF">ALE3EI_2323</name>
</gene>
<dbReference type="AlphaFoldDB" id="A0A7G8PWZ8"/>
<comment type="similarity">
    <text evidence="3 9">Belongs to the pyridoxamine 5'-phosphate oxidase family.</text>
</comment>
<dbReference type="Pfam" id="PF10590">
    <property type="entry name" value="PNP_phzG_C"/>
    <property type="match status" value="1"/>
</dbReference>
<accession>A0A7G8PWZ8</accession>
<keyword evidence="15" id="KW-1185">Reference proteome</keyword>
<dbReference type="InterPro" id="IPR012349">
    <property type="entry name" value="Split_barrel_FMN-bd"/>
</dbReference>
<keyword evidence="8 9" id="KW-0664">Pyridoxine biosynthesis</keyword>
<feature type="binding site" evidence="9 11">
    <location>
        <position position="187"/>
    </location>
    <ligand>
        <name>FMN</name>
        <dbReference type="ChEBI" id="CHEBI:58210"/>
    </ligand>
</feature>
<evidence type="ECO:0000256" key="7">
    <source>
        <dbReference type="ARBA" id="ARBA00023002"/>
    </source>
</evidence>
<feature type="binding site" evidence="9 10">
    <location>
        <position position="133"/>
    </location>
    <ligand>
        <name>substrate</name>
    </ligand>
</feature>
<protein>
    <recommendedName>
        <fullName evidence="9">Pyridoxine/pyridoxamine 5'-phosphate oxidase</fullName>
        <ecNumber evidence="9">1.4.3.5</ecNumber>
    </recommendedName>
    <alternativeName>
        <fullName evidence="9">PNP/PMP oxidase</fullName>
        <shortName evidence="9">PNPOx</shortName>
    </alternativeName>
    <alternativeName>
        <fullName evidence="9">Pyridoxal 5'-phosphate synthase</fullName>
    </alternativeName>
</protein>
<dbReference type="PANTHER" id="PTHR10851">
    <property type="entry name" value="PYRIDOXINE-5-PHOSPHATE OXIDASE"/>
    <property type="match status" value="1"/>
</dbReference>
<comment type="pathway">
    <text evidence="1 9">Cofactor metabolism; pyridoxal 5'-phosphate salvage; pyridoxal 5'-phosphate from pyridoxamine 5'-phosphate: step 1/1.</text>
</comment>
<dbReference type="Gene3D" id="2.30.110.10">
    <property type="entry name" value="Electron Transport, Fmn-binding Protein, Chain A"/>
    <property type="match status" value="1"/>
</dbReference>
<comment type="subunit">
    <text evidence="4 9">Homodimer.</text>
</comment>
<comment type="caution">
    <text evidence="9">Lacks conserved residue(s) required for the propagation of feature annotation.</text>
</comment>
<dbReference type="PANTHER" id="PTHR10851:SF0">
    <property type="entry name" value="PYRIDOXINE-5'-PHOSPHATE OXIDASE"/>
    <property type="match status" value="1"/>
</dbReference>
<dbReference type="Pfam" id="PF01243">
    <property type="entry name" value="PNPOx_N"/>
    <property type="match status" value="1"/>
</dbReference>
<keyword evidence="5 9" id="KW-0285">Flavoprotein</keyword>
<evidence type="ECO:0000256" key="8">
    <source>
        <dbReference type="ARBA" id="ARBA00023096"/>
    </source>
</evidence>
<dbReference type="PROSITE" id="PS01064">
    <property type="entry name" value="PYRIDOX_OXIDASE"/>
    <property type="match status" value="1"/>
</dbReference>
<dbReference type="EMBL" id="CP052909">
    <property type="protein sequence ID" value="QNJ98864.1"/>
    <property type="molecule type" value="Genomic_DNA"/>
</dbReference>
<reference evidence="14 15" key="1">
    <citation type="submission" date="2020-04" db="EMBL/GenBank/DDBJ databases">
        <title>Genome sequence of Altibacter aquimarinus strain ALE3EI.</title>
        <authorList>
            <person name="Oh H.-M."/>
            <person name="Jang D."/>
        </authorList>
    </citation>
    <scope>NUCLEOTIDE SEQUENCE [LARGE SCALE GENOMIC DNA]</scope>
    <source>
        <strain evidence="14 15">ALE3EI</strain>
    </source>
</reference>
<evidence type="ECO:0000259" key="13">
    <source>
        <dbReference type="Pfam" id="PF10590"/>
    </source>
</evidence>
<dbReference type="InterPro" id="IPR000659">
    <property type="entry name" value="Pyridox_Oxase"/>
</dbReference>
<evidence type="ECO:0000313" key="15">
    <source>
        <dbReference type="Proteomes" id="UP000515514"/>
    </source>
</evidence>
<evidence type="ECO:0000256" key="10">
    <source>
        <dbReference type="PIRSR" id="PIRSR000190-1"/>
    </source>
</evidence>
<feature type="binding site" evidence="9 10">
    <location>
        <position position="129"/>
    </location>
    <ligand>
        <name>substrate</name>
    </ligand>
</feature>